<reference evidence="4 5" key="1">
    <citation type="journal article" date="2022" name="Syst. Appl. Microbiol.">
        <title>Rhodopirellula aestuarii sp. nov., a novel member of the genus Rhodopirellula isolated from brackish sediments collected in the Tagus River estuary, Portugal.</title>
        <authorList>
            <person name="Vitorino I.R."/>
            <person name="Klimek D."/>
            <person name="Calusinska M."/>
            <person name="Lobo-da-Cunha A."/>
            <person name="Vasconcelos V."/>
            <person name="Lage O.M."/>
        </authorList>
    </citation>
    <scope>NUCLEOTIDE SEQUENCE [LARGE SCALE GENOMIC DNA]</scope>
    <source>
        <strain evidence="4 5">ICT_H3.1</strain>
    </source>
</reference>
<keyword evidence="5" id="KW-1185">Reference proteome</keyword>
<feature type="compositionally biased region" description="Basic and acidic residues" evidence="1">
    <location>
        <begin position="345"/>
        <end position="355"/>
    </location>
</feature>
<name>A0ABT0UDY3_9BACT</name>
<evidence type="ECO:0000313" key="4">
    <source>
        <dbReference type="EMBL" id="MCM2375268.1"/>
    </source>
</evidence>
<organism evidence="4 5">
    <name type="scientific">Aporhodopirellula aestuarii</name>
    <dbReference type="NCBI Taxonomy" id="2950107"/>
    <lineage>
        <taxon>Bacteria</taxon>
        <taxon>Pseudomonadati</taxon>
        <taxon>Planctomycetota</taxon>
        <taxon>Planctomycetia</taxon>
        <taxon>Pirellulales</taxon>
        <taxon>Pirellulaceae</taxon>
        <taxon>Aporhodopirellula</taxon>
    </lineage>
</organism>
<gene>
    <name evidence="4" type="ORF">NB063_31990</name>
</gene>
<accession>A0ABT0UDY3</accession>
<feature type="domain" description="Transposase InsH N-terminal" evidence="3">
    <location>
        <begin position="47"/>
        <end position="140"/>
    </location>
</feature>
<feature type="region of interest" description="Disordered" evidence="1">
    <location>
        <begin position="204"/>
        <end position="241"/>
    </location>
</feature>
<feature type="domain" description="Transposase IS4-like" evidence="2">
    <location>
        <begin position="236"/>
        <end position="414"/>
    </location>
</feature>
<dbReference type="EMBL" id="JAMQBK010000155">
    <property type="protein sequence ID" value="MCM2375268.1"/>
    <property type="molecule type" value="Genomic_DNA"/>
</dbReference>
<protein>
    <submittedName>
        <fullName evidence="4">Transposase</fullName>
    </submittedName>
</protein>
<dbReference type="Proteomes" id="UP001202961">
    <property type="component" value="Unassembled WGS sequence"/>
</dbReference>
<dbReference type="Pfam" id="PF01609">
    <property type="entry name" value="DDE_Tnp_1"/>
    <property type="match status" value="1"/>
</dbReference>
<dbReference type="Pfam" id="PF05598">
    <property type="entry name" value="DUF772"/>
    <property type="match status" value="1"/>
</dbReference>
<feature type="non-terminal residue" evidence="4">
    <location>
        <position position="1"/>
    </location>
</feature>
<proteinExistence type="predicted"/>
<dbReference type="RefSeq" id="WP_250933900.1">
    <property type="nucleotide sequence ID" value="NZ_JAMQBK010000155.1"/>
</dbReference>
<dbReference type="InterPro" id="IPR002559">
    <property type="entry name" value="Transposase_11"/>
</dbReference>
<evidence type="ECO:0000256" key="1">
    <source>
        <dbReference type="SAM" id="MobiDB-lite"/>
    </source>
</evidence>
<dbReference type="PANTHER" id="PTHR33408:SF4">
    <property type="entry name" value="TRANSPOSASE DDE DOMAIN-CONTAINING PROTEIN"/>
    <property type="match status" value="1"/>
</dbReference>
<evidence type="ECO:0000313" key="5">
    <source>
        <dbReference type="Proteomes" id="UP001202961"/>
    </source>
</evidence>
<comment type="caution">
    <text evidence="4">The sequence shown here is derived from an EMBL/GenBank/DDBJ whole genome shotgun (WGS) entry which is preliminary data.</text>
</comment>
<dbReference type="PANTHER" id="PTHR33408">
    <property type="entry name" value="TRANSPOSASE"/>
    <property type="match status" value="1"/>
</dbReference>
<sequence length="487" mass="55748">QPVDFQHARAIFYASHFGEVLMALGKRRRERQDTFWVTADKLSNGPRNVFYDRLNQLLAEIDFDGKLELAVEPFYQKTGRKCLPPGIYFRMIFIGYFEDISSQRGIAWRCEDSRSLARFLGYGPGESTPDHSTLSLTRERLPMEIHQFAFELILQATRDNGLLRGKTIGVDATDLEANASLKSIVRKDNGDDWRAYLKKLYEEETGKSDPSDDELRRFDKSRKDKKKVSNEQWKSETDPDARIGKMKDGRFHLKYKAENAVDLDTDVIVAAEIYHGDSGDTATIEDTVNTAKTNVDATDCDHSIEEVVADKGYHSEDCLDRLQNETGIRTYIPEPHRSSKRKWKNKPESVKESYRRNRRNTLGARGRKLQRKRSERVERTFAHLCETGGSRRTWLRGIEDVKKRYMSAAMAHNLGRIMRSLIGAGKPRHAALLAARAVSAFKSFFRILDRRSSEIIESTTDCWSASTQTGPISSKAQIRWSMTGDWA</sequence>
<dbReference type="InterPro" id="IPR008490">
    <property type="entry name" value="Transposase_InsH_N"/>
</dbReference>
<feature type="region of interest" description="Disordered" evidence="1">
    <location>
        <begin position="333"/>
        <end position="373"/>
    </location>
</feature>
<evidence type="ECO:0000259" key="3">
    <source>
        <dbReference type="Pfam" id="PF05598"/>
    </source>
</evidence>
<evidence type="ECO:0000259" key="2">
    <source>
        <dbReference type="Pfam" id="PF01609"/>
    </source>
</evidence>